<dbReference type="EMBL" id="PFWH01000057">
    <property type="protein sequence ID" value="PJA63306.1"/>
    <property type="molecule type" value="Genomic_DNA"/>
</dbReference>
<dbReference type="Proteomes" id="UP000229026">
    <property type="component" value="Unassembled WGS sequence"/>
</dbReference>
<dbReference type="GO" id="GO:0000272">
    <property type="term" value="P:polysaccharide catabolic process"/>
    <property type="evidence" value="ECO:0007669"/>
    <property type="project" value="InterPro"/>
</dbReference>
<dbReference type="PROSITE" id="PS51766">
    <property type="entry name" value="DOCKERIN"/>
    <property type="match status" value="1"/>
</dbReference>
<dbReference type="Gene3D" id="1.10.1330.10">
    <property type="entry name" value="Dockerin domain"/>
    <property type="match status" value="1"/>
</dbReference>
<dbReference type="AlphaFoldDB" id="A0A2M7YK13"/>
<dbReference type="PROSITE" id="PS00018">
    <property type="entry name" value="EF_HAND_1"/>
    <property type="match status" value="1"/>
</dbReference>
<sequence length="191" mass="20699">FAVYSEDSKGIRSSLLTFPVSVTSGATTNVSGIFVAPTIAVDKSEVKRGDNIAIFGQSAPQADMVISVSSEEEFFAKTISDKDGIYFYNFDSSFVDYGTHYTKSKASISNLETSGFSSVISFKVGTKNVIAIPEKAALKGDLNNDGRVNLVDFSIAAYWYKRPSPPASVDLNNDGKVDLVDFSIMAYYWTG</sequence>
<dbReference type="Pfam" id="PF00404">
    <property type="entry name" value="Dockerin_1"/>
    <property type="match status" value="1"/>
</dbReference>
<dbReference type="SUPFAM" id="SSF63446">
    <property type="entry name" value="Type I dockerin domain"/>
    <property type="match status" value="1"/>
</dbReference>
<dbReference type="InterPro" id="IPR018247">
    <property type="entry name" value="EF_Hand_1_Ca_BS"/>
</dbReference>
<evidence type="ECO:0000259" key="1">
    <source>
        <dbReference type="PROSITE" id="PS51766"/>
    </source>
</evidence>
<dbReference type="GO" id="GO:0004553">
    <property type="term" value="F:hydrolase activity, hydrolyzing O-glycosyl compounds"/>
    <property type="evidence" value="ECO:0007669"/>
    <property type="project" value="InterPro"/>
</dbReference>
<dbReference type="InterPro" id="IPR036439">
    <property type="entry name" value="Dockerin_dom_sf"/>
</dbReference>
<evidence type="ECO:0000313" key="2">
    <source>
        <dbReference type="EMBL" id="PJA63306.1"/>
    </source>
</evidence>
<comment type="caution">
    <text evidence="2">The sequence shown here is derived from an EMBL/GenBank/DDBJ whole genome shotgun (WGS) entry which is preliminary data.</text>
</comment>
<dbReference type="CDD" id="cd14256">
    <property type="entry name" value="Dockerin_I"/>
    <property type="match status" value="1"/>
</dbReference>
<organism evidence="2 3">
    <name type="scientific">Candidatus Portnoybacteria bacterium CG_4_9_14_3_um_filter_44_9</name>
    <dbReference type="NCBI Taxonomy" id="1974806"/>
    <lineage>
        <taxon>Bacteria</taxon>
        <taxon>Candidatus Portnoyibacteriota</taxon>
    </lineage>
</organism>
<evidence type="ECO:0000313" key="3">
    <source>
        <dbReference type="Proteomes" id="UP000229026"/>
    </source>
</evidence>
<feature type="non-terminal residue" evidence="2">
    <location>
        <position position="1"/>
    </location>
</feature>
<name>A0A2M7YK13_9BACT</name>
<dbReference type="InterPro" id="IPR016134">
    <property type="entry name" value="Dockerin_dom"/>
</dbReference>
<protein>
    <recommendedName>
        <fullName evidence="1">Dockerin domain-containing protein</fullName>
    </recommendedName>
</protein>
<proteinExistence type="predicted"/>
<feature type="domain" description="Dockerin" evidence="1">
    <location>
        <begin position="135"/>
        <end position="191"/>
    </location>
</feature>
<gene>
    <name evidence="2" type="ORF">CO161_01860</name>
</gene>
<accession>A0A2M7YK13</accession>
<reference evidence="3" key="1">
    <citation type="submission" date="2017-09" db="EMBL/GenBank/DDBJ databases">
        <title>Depth-based differentiation of microbial function through sediment-hosted aquifers and enrichment of novel symbionts in the deep terrestrial subsurface.</title>
        <authorList>
            <person name="Probst A.J."/>
            <person name="Ladd B."/>
            <person name="Jarett J.K."/>
            <person name="Geller-Mcgrath D.E."/>
            <person name="Sieber C.M.K."/>
            <person name="Emerson J.B."/>
            <person name="Anantharaman K."/>
            <person name="Thomas B.C."/>
            <person name="Malmstrom R."/>
            <person name="Stieglmeier M."/>
            <person name="Klingl A."/>
            <person name="Woyke T."/>
            <person name="Ryan C.M."/>
            <person name="Banfield J.F."/>
        </authorList>
    </citation>
    <scope>NUCLEOTIDE SEQUENCE [LARGE SCALE GENOMIC DNA]</scope>
</reference>
<dbReference type="InterPro" id="IPR002105">
    <property type="entry name" value="Dockerin_1_rpt"/>
</dbReference>